<protein>
    <recommendedName>
        <fullName evidence="3">Alpha/beta hydrolase fold-3 domain-containing protein</fullName>
    </recommendedName>
</protein>
<dbReference type="GO" id="GO:0016787">
    <property type="term" value="F:hydrolase activity"/>
    <property type="evidence" value="ECO:0007669"/>
    <property type="project" value="UniProtKB-KW"/>
</dbReference>
<feature type="domain" description="Alpha/beta hydrolase fold-3" evidence="3">
    <location>
        <begin position="75"/>
        <end position="313"/>
    </location>
</feature>
<dbReference type="InterPro" id="IPR013094">
    <property type="entry name" value="AB_hydrolase_3"/>
</dbReference>
<keyword evidence="2" id="KW-0378">Hydrolase</keyword>
<dbReference type="InterPro" id="IPR029058">
    <property type="entry name" value="AB_hydrolase_fold"/>
</dbReference>
<evidence type="ECO:0000313" key="4">
    <source>
        <dbReference type="EMBL" id="CAK9154626.1"/>
    </source>
</evidence>
<name>A0ABC8TVX1_9AQUA</name>
<evidence type="ECO:0000256" key="2">
    <source>
        <dbReference type="ARBA" id="ARBA00022801"/>
    </source>
</evidence>
<gene>
    <name evidence="4" type="ORF">ILEXP_LOCUS22963</name>
    <name evidence="5" type="ORF">ILEXP_LOCUS43379</name>
</gene>
<dbReference type="Proteomes" id="UP001642360">
    <property type="component" value="Unassembled WGS sequence"/>
</dbReference>
<proteinExistence type="inferred from homology"/>
<evidence type="ECO:0000259" key="3">
    <source>
        <dbReference type="Pfam" id="PF07859"/>
    </source>
</evidence>
<evidence type="ECO:0000256" key="1">
    <source>
        <dbReference type="ARBA" id="ARBA00010515"/>
    </source>
</evidence>
<dbReference type="PANTHER" id="PTHR23024">
    <property type="entry name" value="ARYLACETAMIDE DEACETYLASE"/>
    <property type="match status" value="1"/>
</dbReference>
<dbReference type="PROSITE" id="PS01173">
    <property type="entry name" value="LIPASE_GDXG_HIS"/>
    <property type="match status" value="1"/>
</dbReference>
<sequence>MASDTKEVVTDLAPVLRVYKDGKVERLVGSAYVPPSPNHPATGVSSKDAAISPLISARLYLPKTTTTTPQKLPILIYFHGGGFCVESAFSFLDHRYMNQIASQAKVLIISVEYRLAPEYLLPVAYEDCWDAIQWVASHAVSVNDDGENKELWLINHGDFEKVFIGGDSAGGNIVHNIAVRAGIESFNGDLKILGAFLSCPYFWGSKPLGSESSESREPSMLYMSESREQSLLYRMWMCAYPSAPGGIDNPMINPLADDAPSLSGLGCSKVLVCVAGKDPLRDRGVHYVEAVKGSGWTGEVEVFEVEGEDHCFHIINPDSENAKNLIKRLASFISQ</sequence>
<comment type="similarity">
    <text evidence="1">Belongs to the 'GDXG' lipolytic enzyme family.</text>
</comment>
<dbReference type="AlphaFoldDB" id="A0ABC8TVX1"/>
<reference evidence="5 6" key="1">
    <citation type="submission" date="2024-02" db="EMBL/GenBank/DDBJ databases">
        <authorList>
            <person name="Vignale AGUSTIN F."/>
            <person name="Sosa J E."/>
            <person name="Modenutti C."/>
        </authorList>
    </citation>
    <scope>NUCLEOTIDE SEQUENCE [LARGE SCALE GENOMIC DNA]</scope>
</reference>
<evidence type="ECO:0000313" key="5">
    <source>
        <dbReference type="EMBL" id="CAK9173643.1"/>
    </source>
</evidence>
<dbReference type="SUPFAM" id="SSF53474">
    <property type="entry name" value="alpha/beta-Hydrolases"/>
    <property type="match status" value="1"/>
</dbReference>
<comment type="caution">
    <text evidence="5">The sequence shown here is derived from an EMBL/GenBank/DDBJ whole genome shotgun (WGS) entry which is preliminary data.</text>
</comment>
<dbReference type="EMBL" id="CAUOFW020006181">
    <property type="protein sequence ID" value="CAK9173643.1"/>
    <property type="molecule type" value="Genomic_DNA"/>
</dbReference>
<evidence type="ECO:0000313" key="6">
    <source>
        <dbReference type="Proteomes" id="UP001642360"/>
    </source>
</evidence>
<organism evidence="5 6">
    <name type="scientific">Ilex paraguariensis</name>
    <name type="common">yerba mate</name>
    <dbReference type="NCBI Taxonomy" id="185542"/>
    <lineage>
        <taxon>Eukaryota</taxon>
        <taxon>Viridiplantae</taxon>
        <taxon>Streptophyta</taxon>
        <taxon>Embryophyta</taxon>
        <taxon>Tracheophyta</taxon>
        <taxon>Spermatophyta</taxon>
        <taxon>Magnoliopsida</taxon>
        <taxon>eudicotyledons</taxon>
        <taxon>Gunneridae</taxon>
        <taxon>Pentapetalae</taxon>
        <taxon>asterids</taxon>
        <taxon>campanulids</taxon>
        <taxon>Aquifoliales</taxon>
        <taxon>Aquifoliaceae</taxon>
        <taxon>Ilex</taxon>
    </lineage>
</organism>
<dbReference type="EMBL" id="CAUOFW020002554">
    <property type="protein sequence ID" value="CAK9154626.1"/>
    <property type="molecule type" value="Genomic_DNA"/>
</dbReference>
<accession>A0ABC8TVX1</accession>
<dbReference type="Gene3D" id="3.40.50.1820">
    <property type="entry name" value="alpha/beta hydrolase"/>
    <property type="match status" value="1"/>
</dbReference>
<keyword evidence="6" id="KW-1185">Reference proteome</keyword>
<dbReference type="PANTHER" id="PTHR23024:SF551">
    <property type="entry name" value="2-HYDROXYISOFLAVANONE DEHYDRATASE-LIKE"/>
    <property type="match status" value="1"/>
</dbReference>
<dbReference type="Pfam" id="PF07859">
    <property type="entry name" value="Abhydrolase_3"/>
    <property type="match status" value="1"/>
</dbReference>
<dbReference type="InterPro" id="IPR002168">
    <property type="entry name" value="Lipase_GDXG_HIS_AS"/>
</dbReference>
<dbReference type="InterPro" id="IPR050466">
    <property type="entry name" value="Carboxylest/Gibb_receptor"/>
</dbReference>